<dbReference type="Proteomes" id="UP000196138">
    <property type="component" value="Chromosome"/>
</dbReference>
<sequence length="389" mass="42415">MNSPASPRPADGPAGAQTYGARDVANAPDIKAAIVRRSAARGDSADVAAWLRSHFYRFVVGNLQAEAPAMQRLDSLDTAQRLLGINIPVWIKSRLQDNGNSPIPQSNIHWIDPESAPVREAELRLVEFLSTRAGTPLAGKLMRVNALQALAQWEAEHQAFEARQLAGWRNHQPQAIRLLWQAPEGGGAFVELRPDSPQLREELAYESQCMRHCVGQFGNRRKLTGGYGEHYAAACEQGRMRLFSYRAGPDHSQPRITLSALVKPDGRLEVEQIKGKQNRPPVAKYHADVLAFLQSLNTCEATPHDALAIDLVRLPSGWTRVADVTGEADQLALFARHPDKLARVIAPSPLVQWLSAARTPDQVLAPADGALAQTLQLAGVVAARAGARP</sequence>
<evidence type="ECO:0000313" key="2">
    <source>
        <dbReference type="EMBL" id="ARU03814.1"/>
    </source>
</evidence>
<evidence type="ECO:0000256" key="1">
    <source>
        <dbReference type="SAM" id="MobiDB-lite"/>
    </source>
</evidence>
<reference evidence="2 3" key="1">
    <citation type="submission" date="2017-05" db="EMBL/GenBank/DDBJ databases">
        <authorList>
            <person name="Song R."/>
            <person name="Chenine A.L."/>
            <person name="Ruprecht R.M."/>
        </authorList>
    </citation>
    <scope>NUCLEOTIDE SEQUENCE [LARGE SCALE GENOMIC DNA]</scope>
    <source>
        <strain evidence="2 3">DSM 26136</strain>
    </source>
</reference>
<evidence type="ECO:0000313" key="3">
    <source>
        <dbReference type="Proteomes" id="UP000196138"/>
    </source>
</evidence>
<evidence type="ECO:0008006" key="4">
    <source>
        <dbReference type="Google" id="ProtNLM"/>
    </source>
</evidence>
<dbReference type="OrthoDB" id="8768594at2"/>
<dbReference type="AlphaFoldDB" id="A0A1Y0EJI9"/>
<protein>
    <recommendedName>
        <fullName evidence="4">Collagen alpha-1(I) chain</fullName>
    </recommendedName>
</protein>
<feature type="region of interest" description="Disordered" evidence="1">
    <location>
        <begin position="1"/>
        <end position="22"/>
    </location>
</feature>
<gene>
    <name evidence="2" type="ORF">CCO03_03155</name>
</gene>
<dbReference type="KEGG" id="cser:CCO03_03155"/>
<organism evidence="2 3">
    <name type="scientific">Comamonas serinivorans</name>
    <dbReference type="NCBI Taxonomy" id="1082851"/>
    <lineage>
        <taxon>Bacteria</taxon>
        <taxon>Pseudomonadati</taxon>
        <taxon>Pseudomonadota</taxon>
        <taxon>Betaproteobacteria</taxon>
        <taxon>Burkholderiales</taxon>
        <taxon>Comamonadaceae</taxon>
        <taxon>Comamonas</taxon>
    </lineage>
</organism>
<accession>A0A1Y0EJI9</accession>
<dbReference type="RefSeq" id="WP_087277154.1">
    <property type="nucleotide sequence ID" value="NZ_CP021455.1"/>
</dbReference>
<dbReference type="EMBL" id="CP021455">
    <property type="protein sequence ID" value="ARU03814.1"/>
    <property type="molecule type" value="Genomic_DNA"/>
</dbReference>
<keyword evidence="3" id="KW-1185">Reference proteome</keyword>
<proteinExistence type="predicted"/>
<name>A0A1Y0EJI9_9BURK</name>